<feature type="domain" description="PE-PPE" evidence="2">
    <location>
        <begin position="58"/>
        <end position="237"/>
    </location>
</feature>
<dbReference type="EMBL" id="MF140416">
    <property type="protein sequence ID" value="ASR87249.1"/>
    <property type="molecule type" value="Genomic_DNA"/>
</dbReference>
<organism evidence="3 4">
    <name type="scientific">Mycobacterium phage LastHope</name>
    <dbReference type="NCBI Taxonomy" id="2015886"/>
    <lineage>
        <taxon>Viruses</taxon>
        <taxon>Duplodnaviria</taxon>
        <taxon>Heunggongvirae</taxon>
        <taxon>Uroviricota</taxon>
        <taxon>Caudoviricetes</taxon>
        <taxon>Weiservirinae</taxon>
        <taxon>Anayavirus</taxon>
        <taxon>Anayavirus lasthope</taxon>
    </lineage>
</organism>
<dbReference type="GO" id="GO:0016787">
    <property type="term" value="F:hydrolase activity"/>
    <property type="evidence" value="ECO:0007669"/>
    <property type="project" value="UniProtKB-KW"/>
</dbReference>
<dbReference type="Gene3D" id="3.40.50.1820">
    <property type="entry name" value="alpha/beta hydrolase"/>
    <property type="match status" value="1"/>
</dbReference>
<accession>A0A222ZS78</accession>
<feature type="compositionally biased region" description="Low complexity" evidence="1">
    <location>
        <begin position="289"/>
        <end position="305"/>
    </location>
</feature>
<gene>
    <name evidence="3" type="primary">82</name>
    <name evidence="3" type="ORF">SEA_LASTHOPE_82</name>
</gene>
<evidence type="ECO:0000259" key="2">
    <source>
        <dbReference type="Pfam" id="PF08237"/>
    </source>
</evidence>
<protein>
    <submittedName>
        <fullName evidence="3">Hydrolase</fullName>
    </submittedName>
</protein>
<dbReference type="InterPro" id="IPR013228">
    <property type="entry name" value="PE-PPE_C"/>
</dbReference>
<dbReference type="KEGG" id="vg:60324743"/>
<sequence length="305" mass="32251">MTAAVAVATCTVLFLGGTGWADTDYVPEVMAPFVAPVVPGASSTVGVPYDAGMLAPTTDGEARLREALAAADGPVVVYGLSQGADVARAVRDNGEGLDPSRVSFVLVGDPGGDGSLRARLGMAPAPVVTPFDTTVVYGEYDMWADFPDRPWNLVAVANAAAGLPYVHMRYDDGVLDALPDATPTSVETNAAGGTTTTYRLPTERLPLVQPLRDLGVDERLVQRVEKPLRTVVDAGYSRNDAQTRERVREARSEVRKGVRSTVRNVRKAVRNVVRDAVRRPERARGGPAGADRPARAAAASDGDDK</sequence>
<dbReference type="InterPro" id="IPR029058">
    <property type="entry name" value="AB_hydrolase_fold"/>
</dbReference>
<evidence type="ECO:0000313" key="3">
    <source>
        <dbReference type="EMBL" id="ASR87249.1"/>
    </source>
</evidence>
<feature type="compositionally biased region" description="Basic and acidic residues" evidence="1">
    <location>
        <begin position="275"/>
        <end position="284"/>
    </location>
</feature>
<dbReference type="Proteomes" id="UP000226328">
    <property type="component" value="Segment"/>
</dbReference>
<dbReference type="SUPFAM" id="SSF53474">
    <property type="entry name" value="alpha/beta-Hydrolases"/>
    <property type="match status" value="1"/>
</dbReference>
<feature type="region of interest" description="Disordered" evidence="1">
    <location>
        <begin position="275"/>
        <end position="305"/>
    </location>
</feature>
<evidence type="ECO:0000256" key="1">
    <source>
        <dbReference type="SAM" id="MobiDB-lite"/>
    </source>
</evidence>
<dbReference type="Pfam" id="PF08237">
    <property type="entry name" value="PE-PPE"/>
    <property type="match status" value="1"/>
</dbReference>
<dbReference type="GeneID" id="60324743"/>
<reference evidence="3 4" key="1">
    <citation type="submission" date="2017-05" db="EMBL/GenBank/DDBJ databases">
        <authorList>
            <person name="Gomez-Rosado J.O."/>
            <person name="Gonzalez-Garcia E.M."/>
            <person name="Gonzalez-Leon M.A."/>
            <person name="Gonzalez-Rodriguez J."/>
            <person name="Gonzalez-Santos L.I."/>
            <person name="Goveo-Rivera I.A."/>
            <person name="Gutierrez-Silva J.C."/>
            <person name="Issa-Mahmud S."/>
            <person name="Lopez-Llera J.N."/>
            <person name="Marrero-Visalden G."/>
            <person name="Muyet-Blasini E."/>
            <person name="Ortiz-Torres X.D."/>
            <person name="Palacios-Vallejo J.G."/>
            <person name="Pichardo-Gonzalez P.A."/>
            <person name="Pou-Acosta P.M."/>
            <person name="Velez-Velazquez R.M."/>
            <person name="Fernandez-Martinez M."/>
            <person name="Maldonado-Vazquez N."/>
            <person name="Rubin M."/>
            <person name="Vazquez E."/>
            <person name="Stoner T.H."/>
            <person name="Garlena R.A."/>
            <person name="Russell D.A."/>
            <person name="Pope W.H."/>
            <person name="Jacobs-Sera D."/>
            <person name="Hatfull G.F."/>
        </authorList>
    </citation>
    <scope>NUCLEOTIDE SEQUENCE [LARGE SCALE GENOMIC DNA]</scope>
</reference>
<name>A0A222ZS78_9CAUD</name>
<dbReference type="RefSeq" id="YP_009953276.1">
    <property type="nucleotide sequence ID" value="NC_051620.1"/>
</dbReference>
<proteinExistence type="predicted"/>
<keyword evidence="3" id="KW-0378">Hydrolase</keyword>
<keyword evidence="4" id="KW-1185">Reference proteome</keyword>
<evidence type="ECO:0000313" key="4">
    <source>
        <dbReference type="Proteomes" id="UP000226328"/>
    </source>
</evidence>